<dbReference type="InterPro" id="IPR047200">
    <property type="entry name" value="MFS_YcaD-like"/>
</dbReference>
<dbReference type="GeneID" id="99631546"/>
<dbReference type="EMBL" id="UGVN01000002">
    <property type="protein sequence ID" value="SUE95192.1"/>
    <property type="molecule type" value="Genomic_DNA"/>
</dbReference>
<feature type="transmembrane region" description="Helical" evidence="5">
    <location>
        <begin position="116"/>
        <end position="139"/>
    </location>
</feature>
<evidence type="ECO:0000313" key="7">
    <source>
        <dbReference type="EMBL" id="SUE95192.1"/>
    </source>
</evidence>
<keyword evidence="2 5" id="KW-0812">Transmembrane</keyword>
<dbReference type="OrthoDB" id="9810614at2"/>
<dbReference type="GO" id="GO:0022857">
    <property type="term" value="F:transmembrane transporter activity"/>
    <property type="evidence" value="ECO:0007669"/>
    <property type="project" value="InterPro"/>
</dbReference>
<proteinExistence type="predicted"/>
<feature type="transmembrane region" description="Helical" evidence="5">
    <location>
        <begin position="340"/>
        <end position="358"/>
    </location>
</feature>
<reference evidence="7 8" key="1">
    <citation type="submission" date="2018-06" db="EMBL/GenBank/DDBJ databases">
        <authorList>
            <consortium name="Pathogen Informatics"/>
            <person name="Doyle S."/>
        </authorList>
    </citation>
    <scope>NUCLEOTIDE SEQUENCE [LARGE SCALE GENOMIC DNA]</scope>
    <source>
        <strain evidence="7 8">NCTC13291</strain>
    </source>
</reference>
<feature type="domain" description="Major facilitator superfamily (MFS) profile" evidence="6">
    <location>
        <begin position="22"/>
        <end position="395"/>
    </location>
</feature>
<feature type="transmembrane region" description="Helical" evidence="5">
    <location>
        <begin position="30"/>
        <end position="54"/>
    </location>
</feature>
<dbReference type="PANTHER" id="PTHR23521:SF3">
    <property type="entry name" value="MFS TRANSPORTER"/>
    <property type="match status" value="1"/>
</dbReference>
<dbReference type="InterPro" id="IPR020846">
    <property type="entry name" value="MFS_dom"/>
</dbReference>
<keyword evidence="4 5" id="KW-0472">Membrane</keyword>
<gene>
    <name evidence="7" type="primary">ycaD_4</name>
    <name evidence="7" type="ORF">NCTC13291_04075</name>
</gene>
<feature type="transmembrane region" description="Helical" evidence="5">
    <location>
        <begin position="151"/>
        <end position="172"/>
    </location>
</feature>
<dbReference type="SUPFAM" id="SSF103473">
    <property type="entry name" value="MFS general substrate transporter"/>
    <property type="match status" value="1"/>
</dbReference>
<evidence type="ECO:0000256" key="3">
    <source>
        <dbReference type="ARBA" id="ARBA00022989"/>
    </source>
</evidence>
<dbReference type="InterPro" id="IPR011701">
    <property type="entry name" value="MFS"/>
</dbReference>
<dbReference type="InterPro" id="IPR036259">
    <property type="entry name" value="MFS_trans_sf"/>
</dbReference>
<evidence type="ECO:0000259" key="6">
    <source>
        <dbReference type="PROSITE" id="PS50850"/>
    </source>
</evidence>
<feature type="transmembrane region" description="Helical" evidence="5">
    <location>
        <begin position="308"/>
        <end position="328"/>
    </location>
</feature>
<dbReference type="PRINTS" id="PR01035">
    <property type="entry name" value="TCRTETA"/>
</dbReference>
<accession>A0A379PLQ6</accession>
<evidence type="ECO:0000256" key="2">
    <source>
        <dbReference type="ARBA" id="ARBA00022692"/>
    </source>
</evidence>
<feature type="transmembrane region" description="Helical" evidence="5">
    <location>
        <begin position="60"/>
        <end position="80"/>
    </location>
</feature>
<keyword evidence="3 5" id="KW-1133">Transmembrane helix</keyword>
<feature type="transmembrane region" description="Helical" evidence="5">
    <location>
        <begin position="213"/>
        <end position="232"/>
    </location>
</feature>
<name>A0A379PLQ6_9PROT</name>
<dbReference type="Gene3D" id="1.20.1250.20">
    <property type="entry name" value="MFS general substrate transporter like domains"/>
    <property type="match status" value="2"/>
</dbReference>
<feature type="transmembrane region" description="Helical" evidence="5">
    <location>
        <begin position="284"/>
        <end position="302"/>
    </location>
</feature>
<comment type="subcellular location">
    <subcellularLocation>
        <location evidence="1">Membrane</location>
        <topology evidence="1">Multi-pass membrane protein</topology>
    </subcellularLocation>
</comment>
<dbReference type="AlphaFoldDB" id="A0A379PLQ6"/>
<dbReference type="PROSITE" id="PS50850">
    <property type="entry name" value="MFS"/>
    <property type="match status" value="1"/>
</dbReference>
<protein>
    <submittedName>
        <fullName evidence="7">Uncharacterized MFS-type transporter ycaD</fullName>
    </submittedName>
</protein>
<evidence type="ECO:0000256" key="5">
    <source>
        <dbReference type="SAM" id="Phobius"/>
    </source>
</evidence>
<dbReference type="Proteomes" id="UP000254919">
    <property type="component" value="Unassembled WGS sequence"/>
</dbReference>
<dbReference type="CDD" id="cd17477">
    <property type="entry name" value="MFS_YcaD_like"/>
    <property type="match status" value="1"/>
</dbReference>
<dbReference type="PANTHER" id="PTHR23521">
    <property type="entry name" value="TRANSPORTER MFS SUPERFAMILY"/>
    <property type="match status" value="1"/>
</dbReference>
<evidence type="ECO:0000256" key="1">
    <source>
        <dbReference type="ARBA" id="ARBA00004141"/>
    </source>
</evidence>
<sequence length="404" mass="42050">MSKASDLRPPGATPAVGSEAQGTAAAQATVILTATIFGLTYGLSAPLIALNLAADGFDETAIGLNAAMHALGVLLIAPLLPRLAFRLGPRRLALCALMASAALLALFPAMPTPWLWFPLRLLLGMASESLFVVSETWLNTLTAEATRARTMATYTAALSSGFALGPLLLVAMGSTGPASFLVGALLALAAFMVVLLGRAASPPLEPSGRSTPVRFLLMAPVAVAATALNAALETAGLSLLALYAMRLGWAEIPATLLISTLLIGAILLQLPIGWLGDRMDRRRLMLILSVASVLGALVWPLVLDHGWLAYPLLFLWGGVFVGLYTLAITIVGSRFSGGDLVGIYAVMSVAWGFGALAGPPLGGFAMGLTLHGLPIFAALACFAFVLVLLRRERGHPASRPSRRP</sequence>
<dbReference type="InterPro" id="IPR001958">
    <property type="entry name" value="Tet-R_TetA/multi-R_MdtG-like"/>
</dbReference>
<evidence type="ECO:0000313" key="8">
    <source>
        <dbReference type="Proteomes" id="UP000254919"/>
    </source>
</evidence>
<feature type="transmembrane region" description="Helical" evidence="5">
    <location>
        <begin position="178"/>
        <end position="201"/>
    </location>
</feature>
<dbReference type="RefSeq" id="WP_019462514.1">
    <property type="nucleotide sequence ID" value="NZ_AP031463.1"/>
</dbReference>
<dbReference type="GO" id="GO:0005886">
    <property type="term" value="C:plasma membrane"/>
    <property type="evidence" value="ECO:0007669"/>
    <property type="project" value="TreeGrafter"/>
</dbReference>
<evidence type="ECO:0000256" key="4">
    <source>
        <dbReference type="ARBA" id="ARBA00023136"/>
    </source>
</evidence>
<feature type="transmembrane region" description="Helical" evidence="5">
    <location>
        <begin position="364"/>
        <end position="389"/>
    </location>
</feature>
<feature type="transmembrane region" description="Helical" evidence="5">
    <location>
        <begin position="252"/>
        <end position="272"/>
    </location>
</feature>
<organism evidence="7 8">
    <name type="scientific">Roseomonas mucosa</name>
    <dbReference type="NCBI Taxonomy" id="207340"/>
    <lineage>
        <taxon>Bacteria</taxon>
        <taxon>Pseudomonadati</taxon>
        <taxon>Pseudomonadota</taxon>
        <taxon>Alphaproteobacteria</taxon>
        <taxon>Acetobacterales</taxon>
        <taxon>Roseomonadaceae</taxon>
        <taxon>Roseomonas</taxon>
    </lineage>
</organism>
<dbReference type="Pfam" id="PF07690">
    <property type="entry name" value="MFS_1"/>
    <property type="match status" value="1"/>
</dbReference>
<feature type="transmembrane region" description="Helical" evidence="5">
    <location>
        <begin position="92"/>
        <end position="110"/>
    </location>
</feature>